<proteinExistence type="predicted"/>
<dbReference type="EMBL" id="BGZK01000135">
    <property type="protein sequence ID" value="GBP22015.1"/>
    <property type="molecule type" value="Genomic_DNA"/>
</dbReference>
<comment type="caution">
    <text evidence="2">The sequence shown here is derived from an EMBL/GenBank/DDBJ whole genome shotgun (WGS) entry which is preliminary data.</text>
</comment>
<gene>
    <name evidence="2" type="ORF">EVAR_18656_1</name>
</gene>
<reference evidence="2 3" key="1">
    <citation type="journal article" date="2019" name="Commun. Biol.">
        <title>The bagworm genome reveals a unique fibroin gene that provides high tensile strength.</title>
        <authorList>
            <person name="Kono N."/>
            <person name="Nakamura H."/>
            <person name="Ohtoshi R."/>
            <person name="Tomita M."/>
            <person name="Numata K."/>
            <person name="Arakawa K."/>
        </authorList>
    </citation>
    <scope>NUCLEOTIDE SEQUENCE [LARGE SCALE GENOMIC DNA]</scope>
</reference>
<protein>
    <submittedName>
        <fullName evidence="2">Uncharacterized protein</fullName>
    </submittedName>
</protein>
<dbReference type="AlphaFoldDB" id="A0A4C1U6M6"/>
<sequence length="124" mass="13500">MRARVIVRTHVKSAREGHKTSIRIHFRRGKSQLPPRALGLASSVSKAIPWRRILVNTGALIVGPPPRARTWRPRRAPAAGARPCATPIDGRLFLAHAESADPGPRRRAPAGPIQGARPVPLNSR</sequence>
<keyword evidence="3" id="KW-1185">Reference proteome</keyword>
<feature type="compositionally biased region" description="Low complexity" evidence="1">
    <location>
        <begin position="109"/>
        <end position="118"/>
    </location>
</feature>
<organism evidence="2 3">
    <name type="scientific">Eumeta variegata</name>
    <name type="common">Bagworm moth</name>
    <name type="synonym">Eumeta japonica</name>
    <dbReference type="NCBI Taxonomy" id="151549"/>
    <lineage>
        <taxon>Eukaryota</taxon>
        <taxon>Metazoa</taxon>
        <taxon>Ecdysozoa</taxon>
        <taxon>Arthropoda</taxon>
        <taxon>Hexapoda</taxon>
        <taxon>Insecta</taxon>
        <taxon>Pterygota</taxon>
        <taxon>Neoptera</taxon>
        <taxon>Endopterygota</taxon>
        <taxon>Lepidoptera</taxon>
        <taxon>Glossata</taxon>
        <taxon>Ditrysia</taxon>
        <taxon>Tineoidea</taxon>
        <taxon>Psychidae</taxon>
        <taxon>Oiketicinae</taxon>
        <taxon>Eumeta</taxon>
    </lineage>
</organism>
<evidence type="ECO:0000313" key="2">
    <source>
        <dbReference type="EMBL" id="GBP22015.1"/>
    </source>
</evidence>
<accession>A0A4C1U6M6</accession>
<feature type="region of interest" description="Disordered" evidence="1">
    <location>
        <begin position="64"/>
        <end position="84"/>
    </location>
</feature>
<name>A0A4C1U6M6_EUMVA</name>
<evidence type="ECO:0000313" key="3">
    <source>
        <dbReference type="Proteomes" id="UP000299102"/>
    </source>
</evidence>
<feature type="region of interest" description="Disordered" evidence="1">
    <location>
        <begin position="96"/>
        <end position="124"/>
    </location>
</feature>
<dbReference type="Proteomes" id="UP000299102">
    <property type="component" value="Unassembled WGS sequence"/>
</dbReference>
<evidence type="ECO:0000256" key="1">
    <source>
        <dbReference type="SAM" id="MobiDB-lite"/>
    </source>
</evidence>